<name>A0ACC3MUE5_9PEZI</name>
<comment type="caution">
    <text evidence="1">The sequence shown here is derived from an EMBL/GenBank/DDBJ whole genome shotgun (WGS) entry which is preliminary data.</text>
</comment>
<dbReference type="EMBL" id="JAUTXU010000146">
    <property type="protein sequence ID" value="KAK3703855.1"/>
    <property type="molecule type" value="Genomic_DNA"/>
</dbReference>
<sequence>MSEKRKRDDGGASDKQHASRKKQKKGFVVGPDNLPDGLIKRKNQKVKASLIESAQIKKNYAKLKRQGKIPDEPEQLPKPASAEAQNRPEDEGPEPTTAPHPDRQTLIDNPQAPEDNPRPTGDERRRERKRKPKPIPFKREYEEAQTRRAEAEERRKAREEAERQRQLKIEERERFRRAMAKARTGGPNGQRKLGRESGVLLEKVKRMVGEAG</sequence>
<organism evidence="1 2">
    <name type="scientific">Vermiconidia calcicola</name>
    <dbReference type="NCBI Taxonomy" id="1690605"/>
    <lineage>
        <taxon>Eukaryota</taxon>
        <taxon>Fungi</taxon>
        <taxon>Dikarya</taxon>
        <taxon>Ascomycota</taxon>
        <taxon>Pezizomycotina</taxon>
        <taxon>Dothideomycetes</taxon>
        <taxon>Dothideomycetidae</taxon>
        <taxon>Mycosphaerellales</taxon>
        <taxon>Extremaceae</taxon>
        <taxon>Vermiconidia</taxon>
    </lineage>
</organism>
<reference evidence="1" key="1">
    <citation type="submission" date="2023-07" db="EMBL/GenBank/DDBJ databases">
        <title>Black Yeasts Isolated from many extreme environments.</title>
        <authorList>
            <person name="Coleine C."/>
            <person name="Stajich J.E."/>
            <person name="Selbmann L."/>
        </authorList>
    </citation>
    <scope>NUCLEOTIDE SEQUENCE</scope>
    <source>
        <strain evidence="1">CCFEE 5714</strain>
    </source>
</reference>
<proteinExistence type="predicted"/>
<protein>
    <submittedName>
        <fullName evidence="1">Uncharacterized protein</fullName>
    </submittedName>
</protein>
<keyword evidence="2" id="KW-1185">Reference proteome</keyword>
<evidence type="ECO:0000313" key="1">
    <source>
        <dbReference type="EMBL" id="KAK3703855.1"/>
    </source>
</evidence>
<dbReference type="Proteomes" id="UP001281147">
    <property type="component" value="Unassembled WGS sequence"/>
</dbReference>
<accession>A0ACC3MUE5</accession>
<gene>
    <name evidence="1" type="ORF">LTR37_014178</name>
</gene>
<evidence type="ECO:0000313" key="2">
    <source>
        <dbReference type="Proteomes" id="UP001281147"/>
    </source>
</evidence>